<dbReference type="EMBL" id="JBBNFP010000039">
    <property type="protein sequence ID" value="MEQ2487271.1"/>
    <property type="molecule type" value="Genomic_DNA"/>
</dbReference>
<evidence type="ECO:0000313" key="1">
    <source>
        <dbReference type="EMBL" id="MEQ2487271.1"/>
    </source>
</evidence>
<name>A0ABV1FS95_9BACT</name>
<sequence>MNDKKTYICRPQTVVVRVAVSNMICTSIPSHDKSTDETIKGEESLSKEHVNAWNMWDDESK</sequence>
<dbReference type="RefSeq" id="WP_215760384.1">
    <property type="nucleotide sequence ID" value="NZ_JAHKBE010000041.1"/>
</dbReference>
<proteinExistence type="predicted"/>
<reference evidence="1 2" key="1">
    <citation type="submission" date="2024-04" db="EMBL/GenBank/DDBJ databases">
        <title>Human intestinal bacterial collection.</title>
        <authorList>
            <person name="Pauvert C."/>
            <person name="Hitch T.C.A."/>
            <person name="Clavel T."/>
        </authorList>
    </citation>
    <scope>NUCLEOTIDE SEQUENCE [LARGE SCALE GENOMIC DNA]</scope>
    <source>
        <strain evidence="1 2">CLA-AA-H145</strain>
    </source>
</reference>
<dbReference type="Proteomes" id="UP001487296">
    <property type="component" value="Unassembled WGS sequence"/>
</dbReference>
<protein>
    <submittedName>
        <fullName evidence="1">Uncharacterized protein</fullName>
    </submittedName>
</protein>
<organism evidence="1 2">
    <name type="scientific">Hallella faecis</name>
    <dbReference type="NCBI Taxonomy" id="2841596"/>
    <lineage>
        <taxon>Bacteria</taxon>
        <taxon>Pseudomonadati</taxon>
        <taxon>Bacteroidota</taxon>
        <taxon>Bacteroidia</taxon>
        <taxon>Bacteroidales</taxon>
        <taxon>Prevotellaceae</taxon>
        <taxon>Hallella</taxon>
    </lineage>
</organism>
<comment type="caution">
    <text evidence="1">The sequence shown here is derived from an EMBL/GenBank/DDBJ whole genome shotgun (WGS) entry which is preliminary data.</text>
</comment>
<accession>A0ABV1FS95</accession>
<gene>
    <name evidence="1" type="ORF">AAAT34_09455</name>
</gene>
<evidence type="ECO:0000313" key="2">
    <source>
        <dbReference type="Proteomes" id="UP001487296"/>
    </source>
</evidence>
<keyword evidence="2" id="KW-1185">Reference proteome</keyword>